<dbReference type="PROSITE" id="PS50075">
    <property type="entry name" value="CARRIER"/>
    <property type="match status" value="1"/>
</dbReference>
<sequence length="103" mass="11270">MSRLIDLDNRVSSALVGVLREVPGLKEEDIESLENDSSFWDLGLDNLDIVEIIMSLEESLNIEDIEVGAIPSRIADAIDKYPTPISLIEAANQAMANADNQSL</sequence>
<accession>A0A0G0WBK3</accession>
<dbReference type="Proteomes" id="UP000033869">
    <property type="component" value="Unassembled WGS sequence"/>
</dbReference>
<dbReference type="SUPFAM" id="SSF47336">
    <property type="entry name" value="ACP-like"/>
    <property type="match status" value="1"/>
</dbReference>
<dbReference type="InterPro" id="IPR036736">
    <property type="entry name" value="ACP-like_sf"/>
</dbReference>
<dbReference type="InterPro" id="IPR009081">
    <property type="entry name" value="PP-bd_ACP"/>
</dbReference>
<feature type="domain" description="Carrier" evidence="1">
    <location>
        <begin position="9"/>
        <end position="95"/>
    </location>
</feature>
<protein>
    <recommendedName>
        <fullName evidence="1">Carrier domain-containing protein</fullName>
    </recommendedName>
</protein>
<proteinExistence type="predicted"/>
<reference evidence="2 3" key="1">
    <citation type="journal article" date="2015" name="Nature">
        <title>rRNA introns, odd ribosomes, and small enigmatic genomes across a large radiation of phyla.</title>
        <authorList>
            <person name="Brown C.T."/>
            <person name="Hug L.A."/>
            <person name="Thomas B.C."/>
            <person name="Sharon I."/>
            <person name="Castelle C.J."/>
            <person name="Singh A."/>
            <person name="Wilkins M.J."/>
            <person name="Williams K.H."/>
            <person name="Banfield J.F."/>
        </authorList>
    </citation>
    <scope>NUCLEOTIDE SEQUENCE [LARGE SCALE GENOMIC DNA]</scope>
</reference>
<name>A0A0G0WBK3_UNCC2</name>
<dbReference type="EMBL" id="LCBL01000002">
    <property type="protein sequence ID" value="KKS09452.1"/>
    <property type="molecule type" value="Genomic_DNA"/>
</dbReference>
<dbReference type="AlphaFoldDB" id="A0A0G0WBK3"/>
<evidence type="ECO:0000313" key="3">
    <source>
        <dbReference type="Proteomes" id="UP000033869"/>
    </source>
</evidence>
<evidence type="ECO:0000313" key="2">
    <source>
        <dbReference type="EMBL" id="KKS09452.1"/>
    </source>
</evidence>
<organism evidence="2 3">
    <name type="scientific">candidate division CPR2 bacterium GW2011_GWC1_41_48</name>
    <dbReference type="NCBI Taxonomy" id="1618344"/>
    <lineage>
        <taxon>Bacteria</taxon>
        <taxon>Bacteria division CPR2</taxon>
    </lineage>
</organism>
<gene>
    <name evidence="2" type="ORF">UU65_C0002G0230</name>
</gene>
<dbReference type="Pfam" id="PF00550">
    <property type="entry name" value="PP-binding"/>
    <property type="match status" value="1"/>
</dbReference>
<evidence type="ECO:0000259" key="1">
    <source>
        <dbReference type="PROSITE" id="PS50075"/>
    </source>
</evidence>
<dbReference type="Gene3D" id="1.10.1200.10">
    <property type="entry name" value="ACP-like"/>
    <property type="match status" value="1"/>
</dbReference>
<comment type="caution">
    <text evidence="2">The sequence shown here is derived from an EMBL/GenBank/DDBJ whole genome shotgun (WGS) entry which is preliminary data.</text>
</comment>